<protein>
    <submittedName>
        <fullName evidence="1">Uncharacterized protein</fullName>
    </submittedName>
</protein>
<evidence type="ECO:0000313" key="1">
    <source>
        <dbReference type="EMBL" id="RHN60754.1"/>
    </source>
</evidence>
<sequence length="95" mass="10732">MNYVYQRIRICTMELHFSNGVAMTTMSLFKAIGSPMSGFRSDVSACCLFVWLYNRSAAIFSGAQLRSGGAWHNSVFLVYRSERVGVIIELRRPSL</sequence>
<accession>A0A396I945</accession>
<dbReference type="Proteomes" id="UP000265566">
    <property type="component" value="Chromosome 4"/>
</dbReference>
<dbReference type="AlphaFoldDB" id="A0A396I945"/>
<name>A0A396I945_MEDTR</name>
<proteinExistence type="predicted"/>
<reference evidence="1" key="1">
    <citation type="journal article" date="2018" name="Nat. Plants">
        <title>Whole-genome landscape of Medicago truncatula symbiotic genes.</title>
        <authorList>
            <person name="Pecrix Y."/>
            <person name="Gamas P."/>
            <person name="Carrere S."/>
        </authorList>
    </citation>
    <scope>NUCLEOTIDE SEQUENCE</scope>
    <source>
        <tissue evidence="1">Leaves</tissue>
    </source>
</reference>
<gene>
    <name evidence="1" type="ORF">MtrunA17_Chr4g0029261</name>
</gene>
<organism evidence="1">
    <name type="scientific">Medicago truncatula</name>
    <name type="common">Barrel medic</name>
    <name type="synonym">Medicago tribuloides</name>
    <dbReference type="NCBI Taxonomy" id="3880"/>
    <lineage>
        <taxon>Eukaryota</taxon>
        <taxon>Viridiplantae</taxon>
        <taxon>Streptophyta</taxon>
        <taxon>Embryophyta</taxon>
        <taxon>Tracheophyta</taxon>
        <taxon>Spermatophyta</taxon>
        <taxon>Magnoliopsida</taxon>
        <taxon>eudicotyledons</taxon>
        <taxon>Gunneridae</taxon>
        <taxon>Pentapetalae</taxon>
        <taxon>rosids</taxon>
        <taxon>fabids</taxon>
        <taxon>Fabales</taxon>
        <taxon>Fabaceae</taxon>
        <taxon>Papilionoideae</taxon>
        <taxon>50 kb inversion clade</taxon>
        <taxon>NPAAA clade</taxon>
        <taxon>Hologalegina</taxon>
        <taxon>IRL clade</taxon>
        <taxon>Trifolieae</taxon>
        <taxon>Medicago</taxon>
    </lineage>
</organism>
<comment type="caution">
    <text evidence="1">The sequence shown here is derived from an EMBL/GenBank/DDBJ whole genome shotgun (WGS) entry which is preliminary data.</text>
</comment>
<dbReference type="Gramene" id="rna23112">
    <property type="protein sequence ID" value="RHN60754.1"/>
    <property type="gene ID" value="gene23112"/>
</dbReference>
<dbReference type="EMBL" id="PSQE01000004">
    <property type="protein sequence ID" value="RHN60754.1"/>
    <property type="molecule type" value="Genomic_DNA"/>
</dbReference>